<keyword evidence="1" id="KW-0812">Transmembrane</keyword>
<protein>
    <submittedName>
        <fullName evidence="3">Putative ovule protein</fullName>
    </submittedName>
</protein>
<evidence type="ECO:0000313" key="3">
    <source>
        <dbReference type="EMBL" id="JAP15017.1"/>
    </source>
</evidence>
<feature type="non-terminal residue" evidence="3">
    <location>
        <position position="1"/>
    </location>
</feature>
<dbReference type="AlphaFoldDB" id="A0A0V0H501"/>
<organism evidence="3">
    <name type="scientific">Solanum chacoense</name>
    <name type="common">Chaco potato</name>
    <dbReference type="NCBI Taxonomy" id="4108"/>
    <lineage>
        <taxon>Eukaryota</taxon>
        <taxon>Viridiplantae</taxon>
        <taxon>Streptophyta</taxon>
        <taxon>Embryophyta</taxon>
        <taxon>Tracheophyta</taxon>
        <taxon>Spermatophyta</taxon>
        <taxon>Magnoliopsida</taxon>
        <taxon>eudicotyledons</taxon>
        <taxon>Gunneridae</taxon>
        <taxon>Pentapetalae</taxon>
        <taxon>asterids</taxon>
        <taxon>lamiids</taxon>
        <taxon>Solanales</taxon>
        <taxon>Solanaceae</taxon>
        <taxon>Solanoideae</taxon>
        <taxon>Solaneae</taxon>
        <taxon>Solanum</taxon>
    </lineage>
</organism>
<keyword evidence="1" id="KW-0472">Membrane</keyword>
<keyword evidence="2" id="KW-0732">Signal</keyword>
<feature type="chain" id="PRO_5006865708" evidence="2">
    <location>
        <begin position="19"/>
        <end position="68"/>
    </location>
</feature>
<keyword evidence="1" id="KW-1133">Transmembrane helix</keyword>
<reference evidence="3" key="1">
    <citation type="submission" date="2015-12" db="EMBL/GenBank/DDBJ databases">
        <title>Gene expression during late stages of embryo sac development: a critical building block for successful pollen-pistil interactions.</title>
        <authorList>
            <person name="Liu Y."/>
            <person name="Joly V."/>
            <person name="Sabar M."/>
            <person name="Matton D.P."/>
        </authorList>
    </citation>
    <scope>NUCLEOTIDE SEQUENCE</scope>
</reference>
<evidence type="ECO:0000256" key="2">
    <source>
        <dbReference type="SAM" id="SignalP"/>
    </source>
</evidence>
<sequence length="68" mass="8068">NSLIFLLLLLLLSLSVFIDQNSKTSFELVITTLIFITFFSFFFPYNQSFYFCSNFLDIFSRIKCLPFQ</sequence>
<dbReference type="EMBL" id="GEDG01025767">
    <property type="protein sequence ID" value="JAP15017.1"/>
    <property type="molecule type" value="Transcribed_RNA"/>
</dbReference>
<evidence type="ECO:0000256" key="1">
    <source>
        <dbReference type="SAM" id="Phobius"/>
    </source>
</evidence>
<feature type="transmembrane region" description="Helical" evidence="1">
    <location>
        <begin position="28"/>
        <end position="45"/>
    </location>
</feature>
<accession>A0A0V0H501</accession>
<proteinExistence type="predicted"/>
<name>A0A0V0H501_SOLCH</name>
<feature type="signal peptide" evidence="2">
    <location>
        <begin position="1"/>
        <end position="18"/>
    </location>
</feature>